<dbReference type="STRING" id="1227456.C450_08052"/>
<keyword evidence="2" id="KW-0813">Transport</keyword>
<evidence type="ECO:0000313" key="8">
    <source>
        <dbReference type="Proteomes" id="UP000011625"/>
    </source>
</evidence>
<dbReference type="InterPro" id="IPR003593">
    <property type="entry name" value="AAA+_ATPase"/>
</dbReference>
<dbReference type="InterPro" id="IPR017871">
    <property type="entry name" value="ABC_transporter-like_CS"/>
</dbReference>
<dbReference type="InterPro" id="IPR027417">
    <property type="entry name" value="P-loop_NTPase"/>
</dbReference>
<comment type="similarity">
    <text evidence="1">Belongs to the ABC transporter superfamily.</text>
</comment>
<evidence type="ECO:0000313" key="7">
    <source>
        <dbReference type="EMBL" id="EMA53251.1"/>
    </source>
</evidence>
<keyword evidence="4 7" id="KW-0067">ATP-binding</keyword>
<accession>M0N5U5</accession>
<dbReference type="Pfam" id="PF00005">
    <property type="entry name" value="ABC_tran"/>
    <property type="match status" value="1"/>
</dbReference>
<gene>
    <name evidence="7" type="ORF">C450_08052</name>
</gene>
<comment type="caution">
    <text evidence="7">The sequence shown here is derived from an EMBL/GenBank/DDBJ whole genome shotgun (WGS) entry which is preliminary data.</text>
</comment>
<dbReference type="PATRIC" id="fig|1227456.3.peg.1619"/>
<dbReference type="AlphaFoldDB" id="M0N5U5"/>
<dbReference type="PROSITE" id="PS00211">
    <property type="entry name" value="ABC_TRANSPORTER_1"/>
    <property type="match status" value="1"/>
</dbReference>
<keyword evidence="5" id="KW-0029">Amino-acid transport</keyword>
<sequence length="239" mass="25547">MTTMAMLEIDDLRAGYDGIEVLHGVDLTVEEGEIVALVGSNGAGKTTTTRAIAGIVESMGGSIRYRGDEIGGEDPHEIVERGIVQVPEDRDLFTGLSVRENLLLGAQTDDAKADRGSTIEEAFDLFPRLEERADQRAGTMSGGEQQMLTLARALMGAPDLLVLDEPSTGLAPQLVADMFGTIAEIHDSGLTVLIIEQNVQQTLELADRGYVMENGRITLDGTGDELLDDEGVVEAYLGV</sequence>
<dbReference type="GO" id="GO:0005524">
    <property type="term" value="F:ATP binding"/>
    <property type="evidence" value="ECO:0007669"/>
    <property type="project" value="UniProtKB-KW"/>
</dbReference>
<organism evidence="7 8">
    <name type="scientific">Halococcus salifodinae DSM 8989</name>
    <dbReference type="NCBI Taxonomy" id="1227456"/>
    <lineage>
        <taxon>Archaea</taxon>
        <taxon>Methanobacteriati</taxon>
        <taxon>Methanobacteriota</taxon>
        <taxon>Stenosarchaea group</taxon>
        <taxon>Halobacteria</taxon>
        <taxon>Halobacteriales</taxon>
        <taxon>Halococcaceae</taxon>
        <taxon>Halococcus</taxon>
    </lineage>
</organism>
<keyword evidence="8" id="KW-1185">Reference proteome</keyword>
<dbReference type="SUPFAM" id="SSF52540">
    <property type="entry name" value="P-loop containing nucleoside triphosphate hydrolases"/>
    <property type="match status" value="1"/>
</dbReference>
<evidence type="ECO:0000256" key="4">
    <source>
        <dbReference type="ARBA" id="ARBA00022840"/>
    </source>
</evidence>
<dbReference type="SMART" id="SM00382">
    <property type="entry name" value="AAA"/>
    <property type="match status" value="1"/>
</dbReference>
<dbReference type="Gene3D" id="3.40.50.300">
    <property type="entry name" value="P-loop containing nucleotide triphosphate hydrolases"/>
    <property type="match status" value="1"/>
</dbReference>
<evidence type="ECO:0000256" key="1">
    <source>
        <dbReference type="ARBA" id="ARBA00005417"/>
    </source>
</evidence>
<reference evidence="7 8" key="1">
    <citation type="journal article" date="2014" name="PLoS Genet.">
        <title>Phylogenetically driven sequencing of extremely halophilic archaea reveals strategies for static and dynamic osmo-response.</title>
        <authorList>
            <person name="Becker E.A."/>
            <person name="Seitzer P.M."/>
            <person name="Tritt A."/>
            <person name="Larsen D."/>
            <person name="Krusor M."/>
            <person name="Yao A.I."/>
            <person name="Wu D."/>
            <person name="Madern D."/>
            <person name="Eisen J.A."/>
            <person name="Darling A.E."/>
            <person name="Facciotti M.T."/>
        </authorList>
    </citation>
    <scope>NUCLEOTIDE SEQUENCE [LARGE SCALE GENOMIC DNA]</scope>
    <source>
        <strain evidence="7 8">DSM 8989</strain>
    </source>
</reference>
<dbReference type="CDD" id="cd03224">
    <property type="entry name" value="ABC_TM1139_LivF_branched"/>
    <property type="match status" value="1"/>
</dbReference>
<dbReference type="InterPro" id="IPR052156">
    <property type="entry name" value="BCAA_Transport_ATP-bd_LivF"/>
</dbReference>
<evidence type="ECO:0000259" key="6">
    <source>
        <dbReference type="PROSITE" id="PS50893"/>
    </source>
</evidence>
<keyword evidence="3" id="KW-0547">Nucleotide-binding</keyword>
<evidence type="ECO:0000256" key="2">
    <source>
        <dbReference type="ARBA" id="ARBA00022448"/>
    </source>
</evidence>
<dbReference type="PANTHER" id="PTHR43820:SF4">
    <property type="entry name" value="HIGH-AFFINITY BRANCHED-CHAIN AMINO ACID TRANSPORT ATP-BINDING PROTEIN LIVF"/>
    <property type="match status" value="1"/>
</dbReference>
<evidence type="ECO:0000256" key="5">
    <source>
        <dbReference type="ARBA" id="ARBA00022970"/>
    </source>
</evidence>
<dbReference type="GO" id="GO:0015658">
    <property type="term" value="F:branched-chain amino acid transmembrane transporter activity"/>
    <property type="evidence" value="ECO:0007669"/>
    <property type="project" value="TreeGrafter"/>
</dbReference>
<dbReference type="PANTHER" id="PTHR43820">
    <property type="entry name" value="HIGH-AFFINITY BRANCHED-CHAIN AMINO ACID TRANSPORT ATP-BINDING PROTEIN LIVF"/>
    <property type="match status" value="1"/>
</dbReference>
<dbReference type="PROSITE" id="PS50893">
    <property type="entry name" value="ABC_TRANSPORTER_2"/>
    <property type="match status" value="1"/>
</dbReference>
<name>M0N5U5_9EURY</name>
<proteinExistence type="inferred from homology"/>
<dbReference type="GO" id="GO:0015807">
    <property type="term" value="P:L-amino acid transport"/>
    <property type="evidence" value="ECO:0007669"/>
    <property type="project" value="TreeGrafter"/>
</dbReference>
<dbReference type="Proteomes" id="UP000011625">
    <property type="component" value="Unassembled WGS sequence"/>
</dbReference>
<evidence type="ECO:0000256" key="3">
    <source>
        <dbReference type="ARBA" id="ARBA00022741"/>
    </source>
</evidence>
<dbReference type="EMBL" id="AOME01000051">
    <property type="protein sequence ID" value="EMA53251.1"/>
    <property type="molecule type" value="Genomic_DNA"/>
</dbReference>
<dbReference type="InterPro" id="IPR003439">
    <property type="entry name" value="ABC_transporter-like_ATP-bd"/>
</dbReference>
<protein>
    <submittedName>
        <fullName evidence="7">Branched-chain amino acid ABC transporter ATP-binding protein</fullName>
    </submittedName>
</protein>
<dbReference type="GO" id="GO:0016887">
    <property type="term" value="F:ATP hydrolysis activity"/>
    <property type="evidence" value="ECO:0007669"/>
    <property type="project" value="InterPro"/>
</dbReference>
<feature type="domain" description="ABC transporter" evidence="6">
    <location>
        <begin position="7"/>
        <end position="239"/>
    </location>
</feature>